<evidence type="ECO:0000256" key="5">
    <source>
        <dbReference type="ARBA" id="ARBA00022776"/>
    </source>
</evidence>
<evidence type="ECO:0000256" key="7">
    <source>
        <dbReference type="ARBA" id="ARBA00023306"/>
    </source>
</evidence>
<dbReference type="InterPro" id="IPR038275">
    <property type="entry name" value="Nuf2_N_sf"/>
</dbReference>
<keyword evidence="4" id="KW-0132">Cell division</keyword>
<name>S6BH81_BABBO</name>
<gene>
    <name evidence="11" type="primary">BBOV_III010820</name>
</gene>
<dbReference type="Gene3D" id="1.10.418.60">
    <property type="entry name" value="Ncd80 complex, Nuf2 subunit"/>
    <property type="match status" value="1"/>
</dbReference>
<feature type="coiled-coil region" evidence="9">
    <location>
        <begin position="269"/>
        <end position="303"/>
    </location>
</feature>
<feature type="coiled-coil region" evidence="9">
    <location>
        <begin position="167"/>
        <end position="194"/>
    </location>
</feature>
<keyword evidence="7" id="KW-0131">Cell cycle</keyword>
<accession>S6BH81</accession>
<evidence type="ECO:0000256" key="4">
    <source>
        <dbReference type="ARBA" id="ARBA00022618"/>
    </source>
</evidence>
<comment type="subcellular location">
    <subcellularLocation>
        <location evidence="1">Chromosome</location>
        <location evidence="1">Centromere</location>
    </subcellularLocation>
</comment>
<feature type="domain" description="Kinetochore protein Nuf2 N-terminal" evidence="10">
    <location>
        <begin position="14"/>
        <end position="158"/>
    </location>
</feature>
<dbReference type="EMBL" id="AK441785">
    <property type="protein sequence ID" value="BAN65579.1"/>
    <property type="molecule type" value="mRNA"/>
</dbReference>
<evidence type="ECO:0000256" key="6">
    <source>
        <dbReference type="ARBA" id="ARBA00023054"/>
    </source>
</evidence>
<keyword evidence="3" id="KW-0158">Chromosome</keyword>
<reference evidence="11" key="1">
    <citation type="journal article" date="2014" name="BMC Genomics">
        <title>The Babesia bovis gene and promoter model: an update from full-length EST analysis.</title>
        <authorList>
            <person name="Yamagishi J."/>
            <person name="Wakaguri H."/>
            <person name="Yokoyama N."/>
            <person name="Yamashita R."/>
            <person name="Suzuki Y."/>
            <person name="Xuan X."/>
            <person name="Igarashi I."/>
        </authorList>
    </citation>
    <scope>NUCLEOTIDE SEQUENCE</scope>
    <source>
        <strain evidence="11">Texas</strain>
    </source>
</reference>
<evidence type="ECO:0000256" key="8">
    <source>
        <dbReference type="ARBA" id="ARBA00023328"/>
    </source>
</evidence>
<organism evidence="11">
    <name type="scientific">Babesia bovis</name>
    <dbReference type="NCBI Taxonomy" id="5865"/>
    <lineage>
        <taxon>Eukaryota</taxon>
        <taxon>Sar</taxon>
        <taxon>Alveolata</taxon>
        <taxon>Apicomplexa</taxon>
        <taxon>Aconoidasida</taxon>
        <taxon>Piroplasmida</taxon>
        <taxon>Babesiidae</taxon>
        <taxon>Babesia</taxon>
    </lineage>
</organism>
<evidence type="ECO:0000256" key="3">
    <source>
        <dbReference type="ARBA" id="ARBA00022454"/>
    </source>
</evidence>
<dbReference type="Pfam" id="PF03800">
    <property type="entry name" value="Nuf2"/>
    <property type="match status" value="1"/>
</dbReference>
<comment type="similarity">
    <text evidence="2">Belongs to the NUF2 family.</text>
</comment>
<dbReference type="AlphaFoldDB" id="S6BH81"/>
<sequence>MDLTEEPQILYELFRKVRVDEVVEDLKELGVDVREETLKNPTPEAALCFYGLAIQVVFGKTRTDIRPEDVYSHIHVYDSGVEGLNITSDNLEFLKRGIGNLRFWRYCQKLHETLGLQKIERYEIFNPTPESFHRFISAFVVYRRFREALKSLFEDSVARLNFCVEQDAQLDESINKVRRELQNLQRLKDENLTNIESSVEERAILEHSLLQAKNVFNDSKDEKAKLDGEMEHIKLSINEVQLKKTKSRHLNETLSEQVVVEPDALYNQKNDLEAEDSVATATLNNLEERFEDVIGRIKELEESSKFLVDMKTKLSQHVDEVLKPLLENNSTSQLLQNRNETLREQISQQKCKLEEAKLSLTNTQQQYEDKMNKAKELADAEIKQAHKFAEEIERDVQGIKNTTAEQNDELSKLSNELVNRERYMIATFASIEEYFSKVKEAAEAYKSSMDAVTERLHSTVTKSHPYGAEFIMDESTS</sequence>
<proteinExistence type="evidence at transcript level"/>
<keyword evidence="6 9" id="KW-0175">Coiled coil</keyword>
<feature type="coiled-coil region" evidence="9">
    <location>
        <begin position="332"/>
        <end position="416"/>
    </location>
</feature>
<evidence type="ECO:0000256" key="2">
    <source>
        <dbReference type="ARBA" id="ARBA00005498"/>
    </source>
</evidence>
<keyword evidence="8" id="KW-0137">Centromere</keyword>
<evidence type="ECO:0000313" key="11">
    <source>
        <dbReference type="EMBL" id="BAN65579.1"/>
    </source>
</evidence>
<evidence type="ECO:0000259" key="10">
    <source>
        <dbReference type="Pfam" id="PF03800"/>
    </source>
</evidence>
<dbReference type="VEuPathDB" id="PiroplasmaDB:BBOV_III010820"/>
<dbReference type="InterPro" id="IPR005549">
    <property type="entry name" value="Kinetochore_Nuf2_N"/>
</dbReference>
<keyword evidence="5" id="KW-0498">Mitosis</keyword>
<evidence type="ECO:0000256" key="1">
    <source>
        <dbReference type="ARBA" id="ARBA00004584"/>
    </source>
</evidence>
<evidence type="ECO:0000256" key="9">
    <source>
        <dbReference type="SAM" id="Coils"/>
    </source>
</evidence>
<protein>
    <recommendedName>
        <fullName evidence="10">Kinetochore protein Nuf2 N-terminal domain-containing protein</fullName>
    </recommendedName>
</protein>
<dbReference type="GO" id="GO:0031262">
    <property type="term" value="C:Ndc80 complex"/>
    <property type="evidence" value="ECO:0007669"/>
    <property type="project" value="InterPro"/>
</dbReference>
<dbReference type="GO" id="GO:0051301">
    <property type="term" value="P:cell division"/>
    <property type="evidence" value="ECO:0007669"/>
    <property type="project" value="UniProtKB-KW"/>
</dbReference>